<name>A0A397G275_ASPTH</name>
<dbReference type="PROSITE" id="PS50303">
    <property type="entry name" value="PUM_HD"/>
    <property type="match status" value="1"/>
</dbReference>
<dbReference type="Pfam" id="PF00756">
    <property type="entry name" value="Esterase"/>
    <property type="match status" value="1"/>
</dbReference>
<proteinExistence type="predicted"/>
<feature type="region of interest" description="Disordered" evidence="6">
    <location>
        <begin position="873"/>
        <end position="926"/>
    </location>
</feature>
<dbReference type="PROSITE" id="PS50302">
    <property type="entry name" value="PUM"/>
    <property type="match status" value="3"/>
</dbReference>
<dbReference type="CDD" id="cd07920">
    <property type="entry name" value="Pumilio"/>
    <property type="match status" value="1"/>
</dbReference>
<evidence type="ECO:0000256" key="3">
    <source>
        <dbReference type="ARBA" id="ARBA00022737"/>
    </source>
</evidence>
<dbReference type="Gene3D" id="3.40.50.1820">
    <property type="entry name" value="alpha/beta hydrolase"/>
    <property type="match status" value="1"/>
</dbReference>
<evidence type="ECO:0000313" key="9">
    <source>
        <dbReference type="Proteomes" id="UP000215305"/>
    </source>
</evidence>
<dbReference type="GO" id="GO:0005737">
    <property type="term" value="C:cytoplasm"/>
    <property type="evidence" value="ECO:0007669"/>
    <property type="project" value="TreeGrafter"/>
</dbReference>
<dbReference type="InterPro" id="IPR016024">
    <property type="entry name" value="ARM-type_fold"/>
</dbReference>
<dbReference type="InterPro" id="IPR029058">
    <property type="entry name" value="AB_hydrolase_fold"/>
</dbReference>
<dbReference type="InterPro" id="IPR000801">
    <property type="entry name" value="Esterase-like"/>
</dbReference>
<dbReference type="RefSeq" id="XP_026610104.1">
    <property type="nucleotide sequence ID" value="XM_026755841.1"/>
</dbReference>
<comment type="function">
    <text evidence="4">RNA-binding nucleolar protein required for pre-rRNA processing. Involved in production of 18S rRNA and assembly of small ribosomal subunit.</text>
</comment>
<evidence type="ECO:0000256" key="2">
    <source>
        <dbReference type="ARBA" id="ARBA00022552"/>
    </source>
</evidence>
<organism evidence="8 9">
    <name type="scientific">Aspergillus thermomutatus</name>
    <name type="common">Neosartorya pseudofischeri</name>
    <dbReference type="NCBI Taxonomy" id="41047"/>
    <lineage>
        <taxon>Eukaryota</taxon>
        <taxon>Fungi</taxon>
        <taxon>Dikarya</taxon>
        <taxon>Ascomycota</taxon>
        <taxon>Pezizomycotina</taxon>
        <taxon>Eurotiomycetes</taxon>
        <taxon>Eurotiomycetidae</taxon>
        <taxon>Eurotiales</taxon>
        <taxon>Aspergillaceae</taxon>
        <taxon>Aspergillus</taxon>
        <taxon>Aspergillus subgen. Fumigati</taxon>
    </lineage>
</organism>
<evidence type="ECO:0000256" key="5">
    <source>
        <dbReference type="PROSITE-ProRule" id="PRU00317"/>
    </source>
</evidence>
<dbReference type="Gene3D" id="1.25.10.10">
    <property type="entry name" value="Leucine-rich Repeat Variant"/>
    <property type="match status" value="1"/>
</dbReference>
<dbReference type="EMBL" id="NKHU02000362">
    <property type="protein sequence ID" value="RHZ43974.1"/>
    <property type="molecule type" value="Genomic_DNA"/>
</dbReference>
<reference evidence="8" key="1">
    <citation type="submission" date="2018-08" db="EMBL/GenBank/DDBJ databases">
        <title>Draft genome sequence of azole-resistant Aspergillus thermomutatus (Neosartorya pseudofischeri) strain HMR AF 39, isolated from a human nasal aspirate.</title>
        <authorList>
            <person name="Parent-Michaud M."/>
            <person name="Dufresne P.J."/>
            <person name="Fournier E."/>
            <person name="Martineau C."/>
            <person name="Moreira S."/>
            <person name="Perkins V."/>
            <person name="De Repentigny L."/>
            <person name="Dufresne S.F."/>
        </authorList>
    </citation>
    <scope>NUCLEOTIDE SEQUENCE [LARGE SCALE GENOMIC DNA]</scope>
    <source>
        <strain evidence="8">HMR AF 39</strain>
    </source>
</reference>
<feature type="repeat" description="Pumilio" evidence="5">
    <location>
        <begin position="1397"/>
        <end position="1432"/>
    </location>
</feature>
<dbReference type="VEuPathDB" id="FungiDB:CDV56_102222"/>
<dbReference type="GO" id="GO:0006364">
    <property type="term" value="P:rRNA processing"/>
    <property type="evidence" value="ECO:0007669"/>
    <property type="project" value="UniProtKB-KW"/>
</dbReference>
<gene>
    <name evidence="8" type="ORF">CDV56_102222</name>
</gene>
<keyword evidence="9" id="KW-1185">Reference proteome</keyword>
<dbReference type="GO" id="GO:0010608">
    <property type="term" value="P:post-transcriptional regulation of gene expression"/>
    <property type="evidence" value="ECO:0007669"/>
    <property type="project" value="TreeGrafter"/>
</dbReference>
<keyword evidence="1" id="KW-0690">Ribosome biogenesis</keyword>
<dbReference type="SMART" id="SM00025">
    <property type="entry name" value="Pumilio"/>
    <property type="match status" value="8"/>
</dbReference>
<dbReference type="GO" id="GO:0003730">
    <property type="term" value="F:mRNA 3'-UTR binding"/>
    <property type="evidence" value="ECO:0007669"/>
    <property type="project" value="TreeGrafter"/>
</dbReference>
<sequence>MGHLSSYLRKISQQSHSRMNGSFLALSNVVPEAVWGADPLESQGGFHNLSYDANASFNSALAVNGSVKWKTARALTHNFAPEKARTDLHVNFPEIDWKFTQAVYGWSALQYQAWARGSLNIGHWAPQSVAMFTSRLLEIVIDGKRHFGGDFYDYGTAPVILDLSPGDHVVELRLIRDVRASGAIGEPTIMVSLVAEIRNEPLSVDKESLLLPDMCRGKLGSPWASINLQNNIADRIEVLSISSIVSQAQKLTYYYAGIVSYAILRPPPVRCAPAIAEGGSTLPVIVALHGAGVKADSVQVREMLDAAYGTCAWILCPSGVTPWSGDDWHTWGAGDIEAAVSAIPHWTDSTGLDMLSVSQEEWIVIGHSNGGQGAWFLATHYPDKVIAAAPVSGYSSIENYVPYNMWRDSEPLLSFVLSRSRSSFKHELLLSNVAGIPILQQHGSIDDNVPAFHSRLMHEFLGQTQWPSQYDELQGQNHWFDGVLTTPSLLKFYNETATFPRQPRLPLTFTITVPSSANIAKGGIYVDQLRSPDRNGVVQVTRDAHRGIWYLNTTNIHRFHLSSRVSSFTTPSALVLDGKDRFEVGDIQPERMWFLKDSRGRWNVSERADWRQLNERYGRQLGAMDAILRTRGTFNINICSAGVEQIAVQISRNLLQYFAADSQLSRRCGSVFNSEGNQDQVVDTGNVITLALGNELPPSKHISFPIRIQGQYLSLFQGCCWSQADTEANLQFSMNRECKVHEFPFERGMGALFLRPLENEGLELVVLGNQIFSFLVIIAVGRDTLEHTPLVFSIDLGRYRPGLIFALMPVWMSKFSNKVLDQPVSLVILRQLKYGYEDGYVNLERTDRRSSRTEALSGNKIVEAQFIQFGCETSGRKQSSTPNSTPDPLVSSKLGNFQPTTGEVVDVSSNKKQKLEHSSTAYPSRSSEMEKLLAKLSPQHQPSAFKPVENREILTKLSEQQALLEQQKHLLTSNSALDEDHVDRDKNCTVMPLTSTSEISHAIGPIDPARFAPMDIETSEVLRLKKELLAANSKLALQEQELAQTRVMKHTLDQALGTPSEADFNGREVTEQTISHLQSAFNASNSTFMQPHEGWNTHDDSQSDVSEALSAGAYNKARGFWWPQSQQVFGMHMNAPAGEKAYGEHLSLSSNTFGPEANRFWTNSTASLSINGSFQPHRVLSGPSFGTCNSTTQYAEDPARYLHSPNSGQRRSVPHVNRAGPCFPAQNSPWGAFNTASPSNQIPRAPATRPCSTYQQVGLYPIPPYQRPVGTSLSPTANEFTSTGANAVPWTTSPVGANTLQTYISPLEPLNYRRLLDKNVSCDWKYIVDKIVCNNDQQASIFLQQKLKVGTVEQKYDIIEAITHQAYPLMVNRFGNFLVQRCFEHGTTEQVIAIANAIKGNTLSLSMDPFGCHVVQKAFDCVPEEHKAVMVHELLRRIPETVIHRYACHVWQKLFELRWSGEPPQIMAKVNEALRGMWHEVALGETGSLVVQNIFENCVEDEKRPAIEEVLAKIDVLAHGQFGNWCIQHICEHGAPQDKSRAIEHVLLWSIDYSMDQFASKIVEKCLKIGGSEFLDRYLARVCTGRTDRPRMPLIDIAGDQYGNYLIQWILMNAAPHQRELVASHIRKHMVSLRGSKFGSRVAMLCCNPSHTTRPGPGAGMQIGRFSNLNDDRYHLAGQHGGRFSRGNQWNPNYPPFR</sequence>
<dbReference type="Proteomes" id="UP000215305">
    <property type="component" value="Unassembled WGS sequence"/>
</dbReference>
<dbReference type="InterPro" id="IPR033712">
    <property type="entry name" value="Pumilio_RNA-bd"/>
</dbReference>
<feature type="compositionally biased region" description="Polar residues" evidence="6">
    <location>
        <begin position="876"/>
        <end position="886"/>
    </location>
</feature>
<keyword evidence="3" id="KW-0677">Repeat</keyword>
<dbReference type="InterPro" id="IPR033133">
    <property type="entry name" value="PUM-HD"/>
</dbReference>
<dbReference type="InterPro" id="IPR001313">
    <property type="entry name" value="Pumilio_RNA-bd_rpt"/>
</dbReference>
<comment type="caution">
    <text evidence="8">The sequence shown here is derived from an EMBL/GenBank/DDBJ whole genome shotgun (WGS) entry which is preliminary data.</text>
</comment>
<feature type="domain" description="PUM-HD" evidence="7">
    <location>
        <begin position="1295"/>
        <end position="1650"/>
    </location>
</feature>
<accession>A0A397G275</accession>
<dbReference type="InterPro" id="IPR011989">
    <property type="entry name" value="ARM-like"/>
</dbReference>
<dbReference type="SUPFAM" id="SSF53474">
    <property type="entry name" value="alpha/beta-Hydrolases"/>
    <property type="match status" value="1"/>
</dbReference>
<dbReference type="Pfam" id="PF00806">
    <property type="entry name" value="PUF"/>
    <property type="match status" value="8"/>
</dbReference>
<evidence type="ECO:0000256" key="1">
    <source>
        <dbReference type="ARBA" id="ARBA00022517"/>
    </source>
</evidence>
<dbReference type="PANTHER" id="PTHR12537:SF48">
    <property type="entry name" value="MEIOTIC COILED-COIL PROTEIN 2"/>
    <property type="match status" value="1"/>
</dbReference>
<protein>
    <recommendedName>
        <fullName evidence="7">PUM-HD domain-containing protein</fullName>
    </recommendedName>
</protein>
<dbReference type="SUPFAM" id="SSF48371">
    <property type="entry name" value="ARM repeat"/>
    <property type="match status" value="1"/>
</dbReference>
<dbReference type="STRING" id="41047.A0A397G275"/>
<dbReference type="GeneID" id="38124196"/>
<keyword evidence="2" id="KW-0698">rRNA processing</keyword>
<evidence type="ECO:0000259" key="7">
    <source>
        <dbReference type="PROSITE" id="PS50303"/>
    </source>
</evidence>
<feature type="repeat" description="Pumilio" evidence="5">
    <location>
        <begin position="1361"/>
        <end position="1396"/>
    </location>
</feature>
<dbReference type="PANTHER" id="PTHR12537">
    <property type="entry name" value="RNA BINDING PROTEIN PUMILIO-RELATED"/>
    <property type="match status" value="1"/>
</dbReference>
<evidence type="ECO:0000256" key="6">
    <source>
        <dbReference type="SAM" id="MobiDB-lite"/>
    </source>
</evidence>
<evidence type="ECO:0000313" key="8">
    <source>
        <dbReference type="EMBL" id="RHZ43974.1"/>
    </source>
</evidence>
<evidence type="ECO:0000256" key="4">
    <source>
        <dbReference type="ARBA" id="ARBA00024893"/>
    </source>
</evidence>
<dbReference type="OrthoDB" id="668540at2759"/>
<feature type="repeat" description="Pumilio" evidence="5">
    <location>
        <begin position="1589"/>
        <end position="1624"/>
    </location>
</feature>